<keyword evidence="3" id="KW-1185">Reference proteome</keyword>
<evidence type="ECO:0000313" key="2">
    <source>
        <dbReference type="EMBL" id="UYV71041.1"/>
    </source>
</evidence>
<feature type="region of interest" description="Disordered" evidence="1">
    <location>
        <begin position="138"/>
        <end position="161"/>
    </location>
</feature>
<accession>A0ABY6KS80</accession>
<reference evidence="2 3" key="1">
    <citation type="submission" date="2022-01" db="EMBL/GenBank/DDBJ databases">
        <title>A chromosomal length assembly of Cordylochernes scorpioides.</title>
        <authorList>
            <person name="Zeh D."/>
            <person name="Zeh J."/>
        </authorList>
    </citation>
    <scope>NUCLEOTIDE SEQUENCE [LARGE SCALE GENOMIC DNA]</scope>
    <source>
        <strain evidence="2">IN4F17</strain>
        <tissue evidence="2">Whole Body</tissue>
    </source>
</reference>
<proteinExistence type="predicted"/>
<feature type="compositionally biased region" description="Polar residues" evidence="1">
    <location>
        <begin position="241"/>
        <end position="251"/>
    </location>
</feature>
<dbReference type="EMBL" id="CP092870">
    <property type="protein sequence ID" value="UYV71041.1"/>
    <property type="molecule type" value="Genomic_DNA"/>
</dbReference>
<gene>
    <name evidence="2" type="ORF">LAZ67_8001512</name>
</gene>
<protein>
    <submittedName>
        <fullName evidence="2">ATP6V0B</fullName>
    </submittedName>
</protein>
<evidence type="ECO:0000313" key="3">
    <source>
        <dbReference type="Proteomes" id="UP001235939"/>
    </source>
</evidence>
<organism evidence="2 3">
    <name type="scientific">Cordylochernes scorpioides</name>
    <dbReference type="NCBI Taxonomy" id="51811"/>
    <lineage>
        <taxon>Eukaryota</taxon>
        <taxon>Metazoa</taxon>
        <taxon>Ecdysozoa</taxon>
        <taxon>Arthropoda</taxon>
        <taxon>Chelicerata</taxon>
        <taxon>Arachnida</taxon>
        <taxon>Pseudoscorpiones</taxon>
        <taxon>Cheliferoidea</taxon>
        <taxon>Chernetidae</taxon>
        <taxon>Cordylochernes</taxon>
    </lineage>
</organism>
<dbReference type="Proteomes" id="UP001235939">
    <property type="component" value="Chromosome 08"/>
</dbReference>
<evidence type="ECO:0000256" key="1">
    <source>
        <dbReference type="SAM" id="MobiDB-lite"/>
    </source>
</evidence>
<feature type="region of interest" description="Disordered" evidence="1">
    <location>
        <begin position="228"/>
        <end position="257"/>
    </location>
</feature>
<sequence length="257" mass="29440">MLERLLSVKSAIQKALIYVNANVRLTDEDFDIMTQVISALKPLRAAVAAICRRDATLLTAEATVKFFLEELQAQSHSLCKDLQKSFQKRILEERCNKTSLDLQYLHNRQAQLEKKKMVKDFSVKLLLRLKPLQEQMAEADNSQLPRRLQERHEPSQSNDHLTIERRLQEVIEAASSIAIPTPDSASYSTMINHELNIAAQSGKRGPHLETYGDAVMSRRRVFEWYKRFKESREETTDNERSGSPSTSTTPDKVNKVL</sequence>
<feature type="compositionally biased region" description="Basic and acidic residues" evidence="1">
    <location>
        <begin position="228"/>
        <end position="240"/>
    </location>
</feature>
<name>A0ABY6KS80_9ARAC</name>